<dbReference type="GO" id="GO:0004190">
    <property type="term" value="F:aspartic-type endopeptidase activity"/>
    <property type="evidence" value="ECO:0007669"/>
    <property type="project" value="TreeGrafter"/>
</dbReference>
<proteinExistence type="predicted"/>
<feature type="transmembrane region" description="Helical" evidence="1">
    <location>
        <begin position="69"/>
        <end position="89"/>
    </location>
</feature>
<feature type="transmembrane region" description="Helical" evidence="1">
    <location>
        <begin position="95"/>
        <end position="113"/>
    </location>
</feature>
<sequence>MIFFILLGLCIGSFINVVIFRSIAKQSIIKPRSHCNKCGKTLKIYHLIPVLSFVFLKGKCAFCKEKISFVYPFNELCCAILFAFCFYFFDHLQALLFALILSVFLMLSWMDYYLKAVSEIWLWVLFVFAFLFDFYSYKDVSILNLEEHFVFKICFGAGFFFLLKSFINFIKNFKERDEILESLGEGDVIIIALIFGIFGYEKAFWILFIASVLSLILFVKIAKKDYQMPMIPFLFIAILVHFGVERVI</sequence>
<keyword evidence="1" id="KW-1133">Transmembrane helix</keyword>
<reference evidence="3 4" key="1">
    <citation type="submission" date="2019-07" db="EMBL/GenBank/DDBJ databases">
        <title>Rapid identification of Enteric Bacteria from Whole Genome Sequences (WGS) using Average Nucleotide Identity (ANI).</title>
        <authorList>
            <person name="Lane C."/>
        </authorList>
    </citation>
    <scope>NUCLEOTIDE SEQUENCE [LARGE SCALE GENOMIC DNA]</scope>
    <source>
        <strain evidence="3 4">2016D-0084</strain>
    </source>
</reference>
<dbReference type="AlphaFoldDB" id="A0A5C7E406"/>
<feature type="domain" description="Prepilin peptidase A24 N-terminal" evidence="2">
    <location>
        <begin position="6"/>
        <end position="88"/>
    </location>
</feature>
<dbReference type="InterPro" id="IPR010627">
    <property type="entry name" value="Prepilin_pept_A24_N"/>
</dbReference>
<organism evidence="3 4">
    <name type="scientific">Campylobacter volucris</name>
    <dbReference type="NCBI Taxonomy" id="1031542"/>
    <lineage>
        <taxon>Bacteria</taxon>
        <taxon>Pseudomonadati</taxon>
        <taxon>Campylobacterota</taxon>
        <taxon>Epsilonproteobacteria</taxon>
        <taxon>Campylobacterales</taxon>
        <taxon>Campylobacteraceae</taxon>
        <taxon>Campylobacter</taxon>
    </lineage>
</organism>
<dbReference type="Pfam" id="PF06750">
    <property type="entry name" value="A24_N_bact"/>
    <property type="match status" value="1"/>
</dbReference>
<evidence type="ECO:0000313" key="3">
    <source>
        <dbReference type="EMBL" id="TXE89397.1"/>
    </source>
</evidence>
<evidence type="ECO:0000259" key="2">
    <source>
        <dbReference type="Pfam" id="PF06750"/>
    </source>
</evidence>
<dbReference type="GO" id="GO:0006465">
    <property type="term" value="P:signal peptide processing"/>
    <property type="evidence" value="ECO:0007669"/>
    <property type="project" value="TreeGrafter"/>
</dbReference>
<feature type="transmembrane region" description="Helical" evidence="1">
    <location>
        <begin position="120"/>
        <end position="137"/>
    </location>
</feature>
<evidence type="ECO:0000256" key="1">
    <source>
        <dbReference type="SAM" id="Phobius"/>
    </source>
</evidence>
<dbReference type="GO" id="GO:0005886">
    <property type="term" value="C:plasma membrane"/>
    <property type="evidence" value="ECO:0007669"/>
    <property type="project" value="TreeGrafter"/>
</dbReference>
<gene>
    <name evidence="3" type="ORF">FPD38_01490</name>
</gene>
<accession>A0A5C7E406</accession>
<dbReference type="PANTHER" id="PTHR30487">
    <property type="entry name" value="TYPE 4 PREPILIN-LIKE PROTEINS LEADER PEPTIDE-PROCESSING ENZYME"/>
    <property type="match status" value="1"/>
</dbReference>
<dbReference type="RefSeq" id="WP_147555028.1">
    <property type="nucleotide sequence ID" value="NZ_VOWJ01000013.1"/>
</dbReference>
<evidence type="ECO:0000313" key="4">
    <source>
        <dbReference type="Proteomes" id="UP000321629"/>
    </source>
</evidence>
<feature type="transmembrane region" description="Helical" evidence="1">
    <location>
        <begin position="226"/>
        <end position="244"/>
    </location>
</feature>
<protein>
    <submittedName>
        <fullName evidence="3">Prepilin peptidase</fullName>
    </submittedName>
</protein>
<keyword evidence="1" id="KW-0472">Membrane</keyword>
<dbReference type="PANTHER" id="PTHR30487:SF0">
    <property type="entry name" value="PREPILIN LEADER PEPTIDASE_N-METHYLTRANSFERASE-RELATED"/>
    <property type="match status" value="1"/>
</dbReference>
<dbReference type="EMBL" id="VOWJ01000013">
    <property type="protein sequence ID" value="TXE89397.1"/>
    <property type="molecule type" value="Genomic_DNA"/>
</dbReference>
<dbReference type="InterPro" id="IPR050882">
    <property type="entry name" value="Prepilin_peptidase/N-MTase"/>
</dbReference>
<name>A0A5C7E406_9BACT</name>
<feature type="transmembrane region" description="Helical" evidence="1">
    <location>
        <begin position="149"/>
        <end position="167"/>
    </location>
</feature>
<dbReference type="Proteomes" id="UP000321629">
    <property type="component" value="Unassembled WGS sequence"/>
</dbReference>
<keyword evidence="1" id="KW-0812">Transmembrane</keyword>
<comment type="caution">
    <text evidence="3">The sequence shown here is derived from an EMBL/GenBank/DDBJ whole genome shotgun (WGS) entry which is preliminary data.</text>
</comment>